<dbReference type="Gene3D" id="1.10.8.430">
    <property type="entry name" value="Helical domain of apoptotic protease-activating factors"/>
    <property type="match status" value="1"/>
</dbReference>
<evidence type="ECO:0000256" key="2">
    <source>
        <dbReference type="ARBA" id="ARBA00022737"/>
    </source>
</evidence>
<dbReference type="PANTHER" id="PTHR36766:SF40">
    <property type="entry name" value="DISEASE RESISTANCE PROTEIN RGA3"/>
    <property type="match status" value="1"/>
</dbReference>
<reference evidence="7" key="1">
    <citation type="submission" date="2025-05" db="UniProtKB">
        <authorList>
            <consortium name="RefSeq"/>
        </authorList>
    </citation>
    <scope>NUCLEOTIDE SEQUENCE [LARGE SCALE GENOMIC DNA]</scope>
</reference>
<keyword evidence="7" id="KW-1185">Reference proteome</keyword>
<dbReference type="PANTHER" id="PTHR36766">
    <property type="entry name" value="PLANT BROAD-SPECTRUM MILDEW RESISTANCE PROTEIN RPW8"/>
    <property type="match status" value="1"/>
</dbReference>
<dbReference type="InterPro" id="IPR056789">
    <property type="entry name" value="LRR_R13L1-DRL21"/>
</dbReference>
<evidence type="ECO:0000259" key="6">
    <source>
        <dbReference type="Pfam" id="PF25019"/>
    </source>
</evidence>
<gene>
    <name evidence="8" type="primary">LOC112491766</name>
</gene>
<accession>A0ABM4A080</accession>
<proteinExistence type="predicted"/>
<evidence type="ECO:0000313" key="7">
    <source>
        <dbReference type="Proteomes" id="UP001652623"/>
    </source>
</evidence>
<dbReference type="InterPro" id="IPR036388">
    <property type="entry name" value="WH-like_DNA-bd_sf"/>
</dbReference>
<feature type="domain" description="NB-ARC" evidence="4">
    <location>
        <begin position="284"/>
        <end position="397"/>
    </location>
</feature>
<dbReference type="InterPro" id="IPR042197">
    <property type="entry name" value="Apaf_helical"/>
</dbReference>
<dbReference type="Gene3D" id="3.80.10.10">
    <property type="entry name" value="Ribonuclease Inhibitor"/>
    <property type="match status" value="3"/>
</dbReference>
<dbReference type="InterPro" id="IPR002182">
    <property type="entry name" value="NB-ARC"/>
</dbReference>
<dbReference type="SUPFAM" id="SSF52058">
    <property type="entry name" value="L domain-like"/>
    <property type="match status" value="1"/>
</dbReference>
<dbReference type="InterPro" id="IPR027417">
    <property type="entry name" value="P-loop_NTPase"/>
</dbReference>
<evidence type="ECO:0000313" key="8">
    <source>
        <dbReference type="RefSeq" id="XP_060670134.1"/>
    </source>
</evidence>
<keyword evidence="3" id="KW-0611">Plant defense</keyword>
<organism evidence="7 8">
    <name type="scientific">Ziziphus jujuba</name>
    <name type="common">Chinese jujube</name>
    <name type="synonym">Ziziphus sativa</name>
    <dbReference type="NCBI Taxonomy" id="326968"/>
    <lineage>
        <taxon>Eukaryota</taxon>
        <taxon>Viridiplantae</taxon>
        <taxon>Streptophyta</taxon>
        <taxon>Embryophyta</taxon>
        <taxon>Tracheophyta</taxon>
        <taxon>Spermatophyta</taxon>
        <taxon>Magnoliopsida</taxon>
        <taxon>eudicotyledons</taxon>
        <taxon>Gunneridae</taxon>
        <taxon>Pentapetalae</taxon>
        <taxon>rosids</taxon>
        <taxon>fabids</taxon>
        <taxon>Rosales</taxon>
        <taxon>Rhamnaceae</taxon>
        <taxon>Paliureae</taxon>
        <taxon>Ziziphus</taxon>
    </lineage>
</organism>
<reference evidence="8" key="2">
    <citation type="submission" date="2025-08" db="UniProtKB">
        <authorList>
            <consortium name="RefSeq"/>
        </authorList>
    </citation>
    <scope>IDENTIFICATION</scope>
    <source>
        <tissue evidence="8">Seedling</tissue>
    </source>
</reference>
<dbReference type="Pfam" id="PF13855">
    <property type="entry name" value="LRR_8"/>
    <property type="match status" value="1"/>
</dbReference>
<dbReference type="RefSeq" id="XP_060670134.1">
    <property type="nucleotide sequence ID" value="XM_060814151.1"/>
</dbReference>
<dbReference type="Pfam" id="PF25019">
    <property type="entry name" value="LRR_R13L1-DRL21"/>
    <property type="match status" value="2"/>
</dbReference>
<dbReference type="GeneID" id="112491766"/>
<feature type="domain" description="R13L1/DRL21-like LRR repeat region" evidence="6">
    <location>
        <begin position="766"/>
        <end position="892"/>
    </location>
</feature>
<dbReference type="SUPFAM" id="SSF52540">
    <property type="entry name" value="P-loop containing nucleoside triphosphate hydrolases"/>
    <property type="match status" value="1"/>
</dbReference>
<feature type="domain" description="Disease resistance protein winged helix" evidence="5">
    <location>
        <begin position="481"/>
        <end position="554"/>
    </location>
</feature>
<dbReference type="PRINTS" id="PR00364">
    <property type="entry name" value="DISEASERSIST"/>
</dbReference>
<dbReference type="InterPro" id="IPR058922">
    <property type="entry name" value="WHD_DRP"/>
</dbReference>
<feature type="domain" description="NB-ARC" evidence="4">
    <location>
        <begin position="182"/>
        <end position="245"/>
    </location>
</feature>
<keyword evidence="2" id="KW-0677">Repeat</keyword>
<dbReference type="Gene3D" id="3.40.50.300">
    <property type="entry name" value="P-loop containing nucleotide triphosphate hydrolases"/>
    <property type="match status" value="1"/>
</dbReference>
<dbReference type="InterPro" id="IPR001611">
    <property type="entry name" value="Leu-rich_rpt"/>
</dbReference>
<keyword evidence="1" id="KW-0433">Leucine-rich repeat</keyword>
<dbReference type="InterPro" id="IPR032675">
    <property type="entry name" value="LRR_dom_sf"/>
</dbReference>
<evidence type="ECO:0000259" key="4">
    <source>
        <dbReference type="Pfam" id="PF00931"/>
    </source>
</evidence>
<dbReference type="Gene3D" id="1.10.10.10">
    <property type="entry name" value="Winged helix-like DNA-binding domain superfamily/Winged helix DNA-binding domain"/>
    <property type="match status" value="1"/>
</dbReference>
<protein>
    <submittedName>
        <fullName evidence="8">Disease resistance protein RGA4</fullName>
    </submittedName>
</protein>
<evidence type="ECO:0000256" key="1">
    <source>
        <dbReference type="ARBA" id="ARBA00022614"/>
    </source>
</evidence>
<dbReference type="Proteomes" id="UP001652623">
    <property type="component" value="Chromosome 2"/>
</dbReference>
<evidence type="ECO:0000259" key="5">
    <source>
        <dbReference type="Pfam" id="PF23559"/>
    </source>
</evidence>
<dbReference type="Pfam" id="PF00931">
    <property type="entry name" value="NB-ARC"/>
    <property type="match status" value="2"/>
</dbReference>
<name>A0ABM4A080_ZIZJJ</name>
<feature type="domain" description="R13L1/DRL21-like LRR repeat region" evidence="6">
    <location>
        <begin position="1060"/>
        <end position="1123"/>
    </location>
</feature>
<dbReference type="Pfam" id="PF23559">
    <property type="entry name" value="WHD_DRP"/>
    <property type="match status" value="1"/>
</dbReference>
<evidence type="ECO:0000256" key="3">
    <source>
        <dbReference type="ARBA" id="ARBA00022821"/>
    </source>
</evidence>
<sequence length="1193" mass="136695">MEESTVSVITDSILLKLWYAAVQIRKKDVEGLKAFISPIIEALTDDPAKKQVEDLLASDEDKLKELLQGTFSSRMKGIPVGAEKKKIKNHEVKSTLVTLEDALYKADDLMEEVYNEATKPVPNSKQLVSLGDKLGGQMKNIIKDVAARGKATATTEEPHKIITKEWDPLVDMLNLDSWLDEHKKVVKEKLVEDRSTNGDQEQHVAVVAIVGYGGLGKTTLALNLFQEQMTNFDLPIWVNVPYDFNMRMRSLVEGIIVSKAKNSLHERIRTDPENCKTTTHQKTIHSETSDEIISFIEKKKQHLHNLNEDELYYELRKAIDGKRLLLVLDGVWDMHSEMWLAFKNLLANVVGDGSRILITTRSRLVGKITASTEKDVHMLTHLDERNSCDLFQRFAFPPGKPVKSEIVEIAVGIVKRCGGNPFALETVGKRLNSINLETEDWSSFFNTEFQKVVNEKILPSLKLSYDVLPPHLKHCFAYCGVFPQQSEIDVKNLIHLWIAQGLIFPSRGQQMEDVGYDYVKDLCERYSLFEQVEVDHENGFVTKCKMPNLIHELAVLVGRSRLATLKEKDKRIIDERTQNVSFHFHFDRSWKIPSLIHQKRPRIRSIILASQLQVENKKERLRKSACEKIISKCKKLRTLDLHSTGIKTVPESIGKLKYLRYLDLSQNKAIKVLPESITTIPSLMTLKLSSCYGLKELPEDIGKLVQLKHLEIDWCYSLTHMPPGLGQLTQLETLSEFVLKRSTGDGKQTPTLPKCLYTKDVDLESLEELAELNNLRGELKIKHLRNVDAEYSKVANLERKEHLKSLILSWELDLDSDGIDKAANKSQDTLEGLKPNSKLKELALFGYRGDKLSDWLLSLTNLVKFSLQKCKCKNLQPLTQLTTLKVLILDNMPSLKYISNKSDYHNSEITPSASTEFIKKLEEVRLTELPDLEGWWEESDASLAFPRLSKLIIEDCPKLHSMPLYPNLKEWLVLKNTSLVTFINTMKDKSFVKQTMYDESSSKQTVNDKNYHPFPLSNLQSLCIIGNMDGRSKEEIRWGSLKSLRFLRLDNVHKLKALPEGLQHVTTLKELEIWHCTIMNLQRWIGKFKQLQRLGVFSCPKLKSLPAEIKDLPDLETLEIVDCPVLLQRCQKDIGADWKKIKRIENILLQQQSQDHIKKICEDDALKTRDLYEYYWDPKHGKKSNSIKRTVLI</sequence>